<feature type="signal peptide" evidence="1">
    <location>
        <begin position="1"/>
        <end position="30"/>
    </location>
</feature>
<accession>A0A3D9SFN3</accession>
<dbReference type="EMBL" id="QTTT01000001">
    <property type="protein sequence ID" value="REE94748.1"/>
    <property type="molecule type" value="Genomic_DNA"/>
</dbReference>
<keyword evidence="3" id="KW-1185">Reference proteome</keyword>
<keyword evidence="1" id="KW-0732">Signal</keyword>
<name>A0A3D9SFN3_9ACTN</name>
<dbReference type="RefSeq" id="WP_211328457.1">
    <property type="nucleotide sequence ID" value="NZ_QTTT01000001.1"/>
</dbReference>
<organism evidence="2 3">
    <name type="scientific">Thermomonospora umbrina</name>
    <dbReference type="NCBI Taxonomy" id="111806"/>
    <lineage>
        <taxon>Bacteria</taxon>
        <taxon>Bacillati</taxon>
        <taxon>Actinomycetota</taxon>
        <taxon>Actinomycetes</taxon>
        <taxon>Streptosporangiales</taxon>
        <taxon>Thermomonosporaceae</taxon>
        <taxon>Thermomonospora</taxon>
    </lineage>
</organism>
<gene>
    <name evidence="2" type="ORF">DFJ69_0103</name>
</gene>
<dbReference type="AlphaFoldDB" id="A0A3D9SFN3"/>
<protein>
    <recommendedName>
        <fullName evidence="4">Spore-associated protein A</fullName>
    </recommendedName>
</protein>
<evidence type="ECO:0008006" key="4">
    <source>
        <dbReference type="Google" id="ProtNLM"/>
    </source>
</evidence>
<evidence type="ECO:0000256" key="1">
    <source>
        <dbReference type="SAM" id="SignalP"/>
    </source>
</evidence>
<comment type="caution">
    <text evidence="2">The sequence shown here is derived from an EMBL/GenBank/DDBJ whole genome shotgun (WGS) entry which is preliminary data.</text>
</comment>
<evidence type="ECO:0000313" key="2">
    <source>
        <dbReference type="EMBL" id="REE94748.1"/>
    </source>
</evidence>
<sequence length="135" mass="14616">MHLVRTWTGWGAAAVMAVAAVGTATAPAQAATNYNGACGAGYTVIDKLDVYRGVTYLTYNNGWNCAVTVTDTPGTSQYIRAMIARSRDGQWIRDEGYYTQYAGPVYVYAPSECIDWGGSVRVISSSVIRWNDHCG</sequence>
<reference evidence="2 3" key="1">
    <citation type="submission" date="2018-08" db="EMBL/GenBank/DDBJ databases">
        <title>Sequencing the genomes of 1000 actinobacteria strains.</title>
        <authorList>
            <person name="Klenk H.-P."/>
        </authorList>
    </citation>
    <scope>NUCLEOTIDE SEQUENCE [LARGE SCALE GENOMIC DNA]</scope>
    <source>
        <strain evidence="2 3">DSM 43927</strain>
    </source>
</reference>
<dbReference type="Proteomes" id="UP000256661">
    <property type="component" value="Unassembled WGS sequence"/>
</dbReference>
<proteinExistence type="predicted"/>
<evidence type="ECO:0000313" key="3">
    <source>
        <dbReference type="Proteomes" id="UP000256661"/>
    </source>
</evidence>
<feature type="chain" id="PRO_5017769821" description="Spore-associated protein A" evidence="1">
    <location>
        <begin position="31"/>
        <end position="135"/>
    </location>
</feature>